<sequence length="240" mass="26217">MNIIQTYGEFLMEHLKEAVLNQQENILQAAQIVKKSILAGGRFYVFGSGHSHMIAEELYNRAGGLALIKAILEPSLMLHEEPNKSTYLERLEGYAEVLLKLKEVGNQDTVMIVSNSGRNPVVVEMAIKAREMGAAVIAMTSMSHSSQVTSRHQSGKKLYELADVILDNGAEKGDAAFRVNGLETPTGPTSSFAGIALAQTLLVTILNELVEAGFEPPVFKSSNLDGADQYNDQLFKTYVK</sequence>
<dbReference type="Proteomes" id="UP000325218">
    <property type="component" value="Unassembled WGS sequence"/>
</dbReference>
<dbReference type="SUPFAM" id="SSF53697">
    <property type="entry name" value="SIS domain"/>
    <property type="match status" value="1"/>
</dbReference>
<dbReference type="Pfam" id="PF13580">
    <property type="entry name" value="SIS_2"/>
    <property type="match status" value="1"/>
</dbReference>
<keyword evidence="3" id="KW-1185">Reference proteome</keyword>
<dbReference type="Gene3D" id="3.40.50.10490">
    <property type="entry name" value="Glucose-6-phosphate isomerase like protein, domain 1"/>
    <property type="match status" value="1"/>
</dbReference>
<accession>A0A5D0CWC0</accession>
<dbReference type="AlphaFoldDB" id="A0A5D0CWC0"/>
<dbReference type="InterPro" id="IPR046348">
    <property type="entry name" value="SIS_dom_sf"/>
</dbReference>
<evidence type="ECO:0000259" key="1">
    <source>
        <dbReference type="PROSITE" id="PS51464"/>
    </source>
</evidence>
<comment type="caution">
    <text evidence="2">The sequence shown here is derived from an EMBL/GenBank/DDBJ whole genome shotgun (WGS) entry which is preliminary data.</text>
</comment>
<reference evidence="2 3" key="1">
    <citation type="submission" date="2019-08" db="EMBL/GenBank/DDBJ databases">
        <title>Genome sequencing of Paenibacillus faecis DSM 23593(T).</title>
        <authorList>
            <person name="Kook J.-K."/>
            <person name="Park S.-N."/>
            <person name="Lim Y.K."/>
        </authorList>
    </citation>
    <scope>NUCLEOTIDE SEQUENCE [LARGE SCALE GENOMIC DNA]</scope>
    <source>
        <strain evidence="2 3">DSM 23593</strain>
    </source>
</reference>
<dbReference type="GO" id="GO:0097367">
    <property type="term" value="F:carbohydrate derivative binding"/>
    <property type="evidence" value="ECO:0007669"/>
    <property type="project" value="InterPro"/>
</dbReference>
<dbReference type="PROSITE" id="PS51464">
    <property type="entry name" value="SIS"/>
    <property type="match status" value="1"/>
</dbReference>
<evidence type="ECO:0000313" key="2">
    <source>
        <dbReference type="EMBL" id="TYA14231.1"/>
    </source>
</evidence>
<dbReference type="CDD" id="cd05013">
    <property type="entry name" value="SIS_RpiR"/>
    <property type="match status" value="1"/>
</dbReference>
<gene>
    <name evidence="2" type="ORF">FRY98_00655</name>
</gene>
<dbReference type="NCBIfam" id="NF002805">
    <property type="entry name" value="PRK02947.1"/>
    <property type="match status" value="1"/>
</dbReference>
<dbReference type="GO" id="GO:1901135">
    <property type="term" value="P:carbohydrate derivative metabolic process"/>
    <property type="evidence" value="ECO:0007669"/>
    <property type="project" value="InterPro"/>
</dbReference>
<dbReference type="InterPro" id="IPR050099">
    <property type="entry name" value="SIS_GmhA/DiaA_subfam"/>
</dbReference>
<dbReference type="PANTHER" id="PTHR30390:SF7">
    <property type="entry name" value="PHOSPHOHEPTOSE ISOMERASE"/>
    <property type="match status" value="1"/>
</dbReference>
<feature type="domain" description="SIS" evidence="1">
    <location>
        <begin position="33"/>
        <end position="220"/>
    </location>
</feature>
<name>A0A5D0CWC0_9BACL</name>
<organism evidence="2 3">
    <name type="scientific">Paenibacillus faecis</name>
    <dbReference type="NCBI Taxonomy" id="862114"/>
    <lineage>
        <taxon>Bacteria</taxon>
        <taxon>Bacillati</taxon>
        <taxon>Bacillota</taxon>
        <taxon>Bacilli</taxon>
        <taxon>Bacillales</taxon>
        <taxon>Paenibacillaceae</taxon>
        <taxon>Paenibacillus</taxon>
    </lineage>
</organism>
<dbReference type="RefSeq" id="WP_148449720.1">
    <property type="nucleotide sequence ID" value="NZ_VSDO01000001.1"/>
</dbReference>
<dbReference type="EMBL" id="VSDO01000001">
    <property type="protein sequence ID" value="TYA14231.1"/>
    <property type="molecule type" value="Genomic_DNA"/>
</dbReference>
<protein>
    <submittedName>
        <fullName evidence="2">SIS domain-containing protein</fullName>
    </submittedName>
</protein>
<dbReference type="InterPro" id="IPR035472">
    <property type="entry name" value="RpiR-like_SIS"/>
</dbReference>
<evidence type="ECO:0000313" key="3">
    <source>
        <dbReference type="Proteomes" id="UP000325218"/>
    </source>
</evidence>
<dbReference type="InterPro" id="IPR001347">
    <property type="entry name" value="SIS_dom"/>
</dbReference>
<dbReference type="PANTHER" id="PTHR30390">
    <property type="entry name" value="SEDOHEPTULOSE 7-PHOSPHATE ISOMERASE / DNAA INITIATOR-ASSOCIATING FACTOR FOR REPLICATION INITIATION"/>
    <property type="match status" value="1"/>
</dbReference>
<proteinExistence type="predicted"/>
<dbReference type="OrthoDB" id="9805185at2"/>